<gene>
    <name evidence="1" type="ORF">B9T62_06600</name>
</gene>
<dbReference type="KEGG" id="pdh:B9T62_06600"/>
<proteinExistence type="predicted"/>
<dbReference type="RefSeq" id="WP_087914520.1">
    <property type="nucleotide sequence ID" value="NZ_CP021780.1"/>
</dbReference>
<sequence>MNIPEHLIKPFPAYEDVFYDDIENHRKHFLPICSVNLQCIFPKRDEWVHFVSVKEIYGVSLGDETQAYHTAFCKEDMIGFDVIEGKYKFEADWNYFRINEEEYGEDQEEGYALNSEDYELRKQLYQKIHSIYPYSTYDSDFASVDELVQDLTVKHIMGWEHSYPEINGVLDDIGFQSEDWQEHMSEYGDTLGEQLAFEQTNLIHVPKNNKGEVLTYIGSFTGYYFQAAAADNVYLFYDRELAKAVICFEYT</sequence>
<evidence type="ECO:0000313" key="1">
    <source>
        <dbReference type="EMBL" id="ASA20500.1"/>
    </source>
</evidence>
<dbReference type="AlphaFoldDB" id="A0A2Z2KBX2"/>
<keyword evidence="2" id="KW-1185">Reference proteome</keyword>
<organism evidence="1 2">
    <name type="scientific">Paenibacillus donghaensis</name>
    <dbReference type="NCBI Taxonomy" id="414771"/>
    <lineage>
        <taxon>Bacteria</taxon>
        <taxon>Bacillati</taxon>
        <taxon>Bacillota</taxon>
        <taxon>Bacilli</taxon>
        <taxon>Bacillales</taxon>
        <taxon>Paenibacillaceae</taxon>
        <taxon>Paenibacillus</taxon>
    </lineage>
</organism>
<dbReference type="OrthoDB" id="1150828at2"/>
<dbReference type="EMBL" id="CP021780">
    <property type="protein sequence ID" value="ASA20500.1"/>
    <property type="molecule type" value="Genomic_DNA"/>
</dbReference>
<evidence type="ECO:0000313" key="2">
    <source>
        <dbReference type="Proteomes" id="UP000249890"/>
    </source>
</evidence>
<reference evidence="1 2" key="1">
    <citation type="submission" date="2017-06" db="EMBL/GenBank/DDBJ databases">
        <title>Complete genome sequence of Paenibacillus donghaensis KCTC 13049T isolated from East Sea sediment, South Korea.</title>
        <authorList>
            <person name="Jung B.K."/>
            <person name="Hong S.-J."/>
            <person name="Shin J.-H."/>
        </authorList>
    </citation>
    <scope>NUCLEOTIDE SEQUENCE [LARGE SCALE GENOMIC DNA]</scope>
    <source>
        <strain evidence="1 2">KCTC 13049</strain>
    </source>
</reference>
<protein>
    <submittedName>
        <fullName evidence="1">Siderophore biosynthesis protein</fullName>
    </submittedName>
</protein>
<accession>A0A2Z2KBX2</accession>
<name>A0A2Z2KBX2_9BACL</name>
<dbReference type="Proteomes" id="UP000249890">
    <property type="component" value="Chromosome"/>
</dbReference>